<keyword evidence="2" id="KW-0732">Signal</keyword>
<proteinExistence type="predicted"/>
<dbReference type="PANTHER" id="PTHR46825">
    <property type="entry name" value="D-ALANYL-D-ALANINE-CARBOXYPEPTIDASE/ENDOPEPTIDASE AMPH"/>
    <property type="match status" value="1"/>
</dbReference>
<feature type="domain" description="Beta-lactamase-related" evidence="3">
    <location>
        <begin position="37"/>
        <end position="344"/>
    </location>
</feature>
<evidence type="ECO:0000313" key="5">
    <source>
        <dbReference type="Proteomes" id="UP000017837"/>
    </source>
</evidence>
<dbReference type="EMBL" id="AWGB01000099">
    <property type="protein sequence ID" value="ESQ80277.1"/>
    <property type="molecule type" value="Genomic_DNA"/>
</dbReference>
<protein>
    <recommendedName>
        <fullName evidence="3">Beta-lactamase-related domain-containing protein</fullName>
    </recommendedName>
</protein>
<sequence>MFSLMVLLALGGTLMSGNASAKTPEPPLPSPQQLDVYVESGMKKLHVPGAAVALFSDGKITHVKGLGRADDAGTLVTPQTPFQLGSVSKSFAALIVLQLADEGRLSLDDPISKYLVSFRTSDKALSDLITIRQLLNHRSGISTLDGNRSQSTTYRGRDAMTRVAAKLKVATLRATPGEHFEYSNANYALLAHLIETVDKRSYEDAVEGRIFSRLGMKNSFVQIAKPGSLRPAVGHTQWFGHMVERDFVAGRMMAGPGGITASAEDLATYLVAVFEHDPRIIPASLSKALSKDRRGGYEFGWEFGTFGDQNLIFHGGLNPGFYSRVAYSPQTRQGVLILTNMSGSLEGNLVGGTVSYALGLPAEDIAPASVSLLRLWGTFGLTVLLLLSSALSIRNLLKTKGKASRHSAFVKMILAIVPSLALIGLGYFLAFMVPEFSGVNLTAVYMFYPDVGVLLFLSSIIAALWAVLRTWLLTTSSQLSENQGFL</sequence>
<dbReference type="SUPFAM" id="SSF56601">
    <property type="entry name" value="beta-lactamase/transpeptidase-like"/>
    <property type="match status" value="1"/>
</dbReference>
<organism evidence="4 5">
    <name type="scientific">Asticcacaulis benevestitus DSM 16100 = ATCC BAA-896</name>
    <dbReference type="NCBI Taxonomy" id="1121022"/>
    <lineage>
        <taxon>Bacteria</taxon>
        <taxon>Pseudomonadati</taxon>
        <taxon>Pseudomonadota</taxon>
        <taxon>Alphaproteobacteria</taxon>
        <taxon>Caulobacterales</taxon>
        <taxon>Caulobacteraceae</taxon>
        <taxon>Asticcacaulis</taxon>
    </lineage>
</organism>
<keyword evidence="1" id="KW-0472">Membrane</keyword>
<feature type="transmembrane region" description="Helical" evidence="1">
    <location>
        <begin position="409"/>
        <end position="433"/>
    </location>
</feature>
<gene>
    <name evidence="4" type="ORF">ABENE_22465</name>
</gene>
<dbReference type="PATRIC" id="fig|1121022.4.peg.4600"/>
<feature type="signal peptide" evidence="2">
    <location>
        <begin position="1"/>
        <end position="21"/>
    </location>
</feature>
<evidence type="ECO:0000259" key="3">
    <source>
        <dbReference type="Pfam" id="PF00144"/>
    </source>
</evidence>
<keyword evidence="1" id="KW-0812">Transmembrane</keyword>
<dbReference type="eggNOG" id="COG1680">
    <property type="taxonomic scope" value="Bacteria"/>
</dbReference>
<dbReference type="InterPro" id="IPR050491">
    <property type="entry name" value="AmpC-like"/>
</dbReference>
<dbReference type="MEROPS" id="S12.A13"/>
<reference evidence="4 5" key="1">
    <citation type="journal article" date="2014" name="Nature">
        <title>Sequential evolution of bacterial morphology by co-option of a developmental regulator.</title>
        <authorList>
            <person name="Jiang C."/>
            <person name="Brown P.J."/>
            <person name="Ducret A."/>
            <person name="Brun Y.V."/>
        </authorList>
    </citation>
    <scope>NUCLEOTIDE SEQUENCE [LARGE SCALE GENOMIC DNA]</scope>
    <source>
        <strain evidence="4 5">DSM 16100</strain>
    </source>
</reference>
<evidence type="ECO:0000256" key="2">
    <source>
        <dbReference type="SAM" id="SignalP"/>
    </source>
</evidence>
<feature type="transmembrane region" description="Helical" evidence="1">
    <location>
        <begin position="375"/>
        <end position="397"/>
    </location>
</feature>
<accession>V4NEG5</accession>
<keyword evidence="1" id="KW-1133">Transmembrane helix</keyword>
<evidence type="ECO:0000256" key="1">
    <source>
        <dbReference type="SAM" id="Phobius"/>
    </source>
</evidence>
<comment type="caution">
    <text evidence="4">The sequence shown here is derived from an EMBL/GenBank/DDBJ whole genome shotgun (WGS) entry which is preliminary data.</text>
</comment>
<evidence type="ECO:0000313" key="4">
    <source>
        <dbReference type="EMBL" id="ESQ80277.1"/>
    </source>
</evidence>
<dbReference type="Pfam" id="PF00144">
    <property type="entry name" value="Beta-lactamase"/>
    <property type="match status" value="1"/>
</dbReference>
<feature type="chain" id="PRO_5004722417" description="Beta-lactamase-related domain-containing protein" evidence="2">
    <location>
        <begin position="22"/>
        <end position="486"/>
    </location>
</feature>
<name>V4NEG5_9CAUL</name>
<dbReference type="AlphaFoldDB" id="V4NEG5"/>
<keyword evidence="5" id="KW-1185">Reference proteome</keyword>
<dbReference type="STRING" id="1121022.GCA_000376105_04438"/>
<dbReference type="PROSITE" id="PS00146">
    <property type="entry name" value="BETA_LACTAMASE_A"/>
    <property type="match status" value="1"/>
</dbReference>
<dbReference type="Proteomes" id="UP000017837">
    <property type="component" value="Unassembled WGS sequence"/>
</dbReference>
<dbReference type="InterPro" id="IPR001466">
    <property type="entry name" value="Beta-lactam-related"/>
</dbReference>
<feature type="transmembrane region" description="Helical" evidence="1">
    <location>
        <begin position="445"/>
        <end position="468"/>
    </location>
</feature>
<dbReference type="PANTHER" id="PTHR46825:SF9">
    <property type="entry name" value="BETA-LACTAMASE-RELATED DOMAIN-CONTAINING PROTEIN"/>
    <property type="match status" value="1"/>
</dbReference>
<dbReference type="InterPro" id="IPR012338">
    <property type="entry name" value="Beta-lactam/transpept-like"/>
</dbReference>
<dbReference type="Gene3D" id="3.40.710.10">
    <property type="entry name" value="DD-peptidase/beta-lactamase superfamily"/>
    <property type="match status" value="1"/>
</dbReference>
<dbReference type="InterPro" id="IPR023650">
    <property type="entry name" value="Beta-lactam_class-A_AS"/>
</dbReference>